<reference evidence="1 2" key="1">
    <citation type="submission" date="2021-09" db="EMBL/GenBank/DDBJ databases">
        <title>Genomic insights and catalytic innovation underlie evolution of tropane alkaloids biosynthesis.</title>
        <authorList>
            <person name="Wang Y.-J."/>
            <person name="Tian T."/>
            <person name="Huang J.-P."/>
            <person name="Huang S.-X."/>
        </authorList>
    </citation>
    <scope>NUCLEOTIDE SEQUENCE [LARGE SCALE GENOMIC DNA]</scope>
    <source>
        <strain evidence="1">KIB-2018</strain>
        <tissue evidence="1">Leaf</tissue>
    </source>
</reference>
<name>A0AAV8SCV6_9ROSI</name>
<organism evidence="1 2">
    <name type="scientific">Erythroxylum novogranatense</name>
    <dbReference type="NCBI Taxonomy" id="1862640"/>
    <lineage>
        <taxon>Eukaryota</taxon>
        <taxon>Viridiplantae</taxon>
        <taxon>Streptophyta</taxon>
        <taxon>Embryophyta</taxon>
        <taxon>Tracheophyta</taxon>
        <taxon>Spermatophyta</taxon>
        <taxon>Magnoliopsida</taxon>
        <taxon>eudicotyledons</taxon>
        <taxon>Gunneridae</taxon>
        <taxon>Pentapetalae</taxon>
        <taxon>rosids</taxon>
        <taxon>fabids</taxon>
        <taxon>Malpighiales</taxon>
        <taxon>Erythroxylaceae</taxon>
        <taxon>Erythroxylum</taxon>
    </lineage>
</organism>
<dbReference type="Proteomes" id="UP001159364">
    <property type="component" value="Linkage Group LG11"/>
</dbReference>
<evidence type="ECO:0000313" key="1">
    <source>
        <dbReference type="EMBL" id="KAJ8749879.1"/>
    </source>
</evidence>
<keyword evidence="2" id="KW-1185">Reference proteome</keyword>
<accession>A0AAV8SCV6</accession>
<sequence>MSISRSSRLQAKRKSTQIIFRAKYPSKNLEEHLYLCEPIGYLSWALIADRELN</sequence>
<comment type="caution">
    <text evidence="1">The sequence shown here is derived from an EMBL/GenBank/DDBJ whole genome shotgun (WGS) entry which is preliminary data.</text>
</comment>
<gene>
    <name evidence="1" type="ORF">K2173_013794</name>
</gene>
<dbReference type="AlphaFoldDB" id="A0AAV8SCV6"/>
<proteinExistence type="predicted"/>
<protein>
    <submittedName>
        <fullName evidence="1">Uncharacterized protein</fullName>
    </submittedName>
</protein>
<evidence type="ECO:0000313" key="2">
    <source>
        <dbReference type="Proteomes" id="UP001159364"/>
    </source>
</evidence>
<dbReference type="EMBL" id="JAIWQS010000011">
    <property type="protein sequence ID" value="KAJ8749879.1"/>
    <property type="molecule type" value="Genomic_DNA"/>
</dbReference>